<protein>
    <submittedName>
        <fullName evidence="3">Cold-shock protein</fullName>
    </submittedName>
</protein>
<sequence>MSDEFGSGHAWERPTGAFGDGARDTRSGLDAAAVERPTELVEVSGRIKWFDVAKGFGFIVPDSGAPDVLLHVTCLRRDGHQSASEGARIVVEAVQRQRGWQAFRVVSLDQSTATHPAELPMPRTHVTVVPTSGLETAVVKWFNRLRGFGFLSRGDGTPDIFVHMETLRRYGIAELKPGEHVMVRYGDGSKGLMAAEVRLLSETGAGAGPPSSH</sequence>
<dbReference type="GO" id="GO:0005829">
    <property type="term" value="C:cytosol"/>
    <property type="evidence" value="ECO:0007669"/>
    <property type="project" value="UniProtKB-ARBA"/>
</dbReference>
<feature type="domain" description="CSD" evidence="2">
    <location>
        <begin position="134"/>
        <end position="199"/>
    </location>
</feature>
<dbReference type="InterPro" id="IPR012340">
    <property type="entry name" value="NA-bd_OB-fold"/>
</dbReference>
<dbReference type="SMART" id="SM00357">
    <property type="entry name" value="CSP"/>
    <property type="match status" value="2"/>
</dbReference>
<dbReference type="PROSITE" id="PS51857">
    <property type="entry name" value="CSD_2"/>
    <property type="match status" value="2"/>
</dbReference>
<evidence type="ECO:0000313" key="3">
    <source>
        <dbReference type="EMBL" id="KMO27879.1"/>
    </source>
</evidence>
<dbReference type="InterPro" id="IPR002059">
    <property type="entry name" value="CSP_DNA-bd"/>
</dbReference>
<evidence type="ECO:0000256" key="1">
    <source>
        <dbReference type="SAM" id="MobiDB-lite"/>
    </source>
</evidence>
<dbReference type="GO" id="GO:0003676">
    <property type="term" value="F:nucleic acid binding"/>
    <property type="evidence" value="ECO:0007669"/>
    <property type="project" value="InterPro"/>
</dbReference>
<proteinExistence type="predicted"/>
<comment type="caution">
    <text evidence="3">The sequence shown here is derived from an EMBL/GenBank/DDBJ whole genome shotgun (WGS) entry which is preliminary data.</text>
</comment>
<feature type="domain" description="CSD" evidence="2">
    <location>
        <begin position="42"/>
        <end position="107"/>
    </location>
</feature>
<dbReference type="Proteomes" id="UP000035929">
    <property type="component" value="Unassembled WGS sequence"/>
</dbReference>
<dbReference type="RefSeq" id="WP_048467349.1">
    <property type="nucleotide sequence ID" value="NZ_JBNTQU010000011.1"/>
</dbReference>
<evidence type="ECO:0000313" key="4">
    <source>
        <dbReference type="Proteomes" id="UP000035929"/>
    </source>
</evidence>
<gene>
    <name evidence="3" type="ORF">VP06_29450</name>
</gene>
<evidence type="ECO:0000259" key="2">
    <source>
        <dbReference type="PROSITE" id="PS51857"/>
    </source>
</evidence>
<dbReference type="InterPro" id="IPR011129">
    <property type="entry name" value="CSD"/>
</dbReference>
<reference evidence="3 4" key="1">
    <citation type="submission" date="2015-03" db="EMBL/GenBank/DDBJ databases">
        <title>Genome sequencing of Methylobacterium aquaticum DSM16371 type strain.</title>
        <authorList>
            <person name="Chaudhry V."/>
            <person name="Patil P.B."/>
        </authorList>
    </citation>
    <scope>NUCLEOTIDE SEQUENCE [LARGE SCALE GENOMIC DNA]</scope>
    <source>
        <strain evidence="3 4">DSM 16371</strain>
    </source>
</reference>
<dbReference type="AlphaFoldDB" id="A0A0J6S2J9"/>
<dbReference type="PRINTS" id="PR00050">
    <property type="entry name" value="COLDSHOCK"/>
</dbReference>
<dbReference type="Gene3D" id="2.40.50.140">
    <property type="entry name" value="Nucleic acid-binding proteins"/>
    <property type="match status" value="2"/>
</dbReference>
<dbReference type="PANTHER" id="PTHR11544">
    <property type="entry name" value="COLD SHOCK DOMAIN CONTAINING PROTEINS"/>
    <property type="match status" value="1"/>
</dbReference>
<feature type="region of interest" description="Disordered" evidence="1">
    <location>
        <begin position="1"/>
        <end position="24"/>
    </location>
</feature>
<accession>A0A0J6S2J9</accession>
<dbReference type="SUPFAM" id="SSF50249">
    <property type="entry name" value="Nucleic acid-binding proteins"/>
    <property type="match status" value="2"/>
</dbReference>
<organism evidence="3 4">
    <name type="scientific">Methylobacterium aquaticum</name>
    <dbReference type="NCBI Taxonomy" id="270351"/>
    <lineage>
        <taxon>Bacteria</taxon>
        <taxon>Pseudomonadati</taxon>
        <taxon>Pseudomonadota</taxon>
        <taxon>Alphaproteobacteria</taxon>
        <taxon>Hyphomicrobiales</taxon>
        <taxon>Methylobacteriaceae</taxon>
        <taxon>Methylobacterium</taxon>
    </lineage>
</organism>
<dbReference type="CDD" id="cd04458">
    <property type="entry name" value="CSP_CDS"/>
    <property type="match status" value="2"/>
</dbReference>
<dbReference type="EMBL" id="LABX01000282">
    <property type="protein sequence ID" value="KMO27879.1"/>
    <property type="molecule type" value="Genomic_DNA"/>
</dbReference>
<dbReference type="PATRIC" id="fig|270351.6.peg.4249"/>
<dbReference type="Pfam" id="PF00313">
    <property type="entry name" value="CSD"/>
    <property type="match status" value="2"/>
</dbReference>
<name>A0A0J6S2J9_9HYPH</name>
<dbReference type="InterPro" id="IPR050181">
    <property type="entry name" value="Cold_shock_domain"/>
</dbReference>